<accession>A0A915EQP8</accession>
<organism evidence="2 3">
    <name type="scientific">Ditylenchus dipsaci</name>
    <dbReference type="NCBI Taxonomy" id="166011"/>
    <lineage>
        <taxon>Eukaryota</taxon>
        <taxon>Metazoa</taxon>
        <taxon>Ecdysozoa</taxon>
        <taxon>Nematoda</taxon>
        <taxon>Chromadorea</taxon>
        <taxon>Rhabditida</taxon>
        <taxon>Tylenchina</taxon>
        <taxon>Tylenchomorpha</taxon>
        <taxon>Sphaerularioidea</taxon>
        <taxon>Anguinidae</taxon>
        <taxon>Anguininae</taxon>
        <taxon>Ditylenchus</taxon>
    </lineage>
</organism>
<dbReference type="WBParaSite" id="jg8784">
    <property type="protein sequence ID" value="jg8784"/>
    <property type="gene ID" value="jg8784"/>
</dbReference>
<dbReference type="AlphaFoldDB" id="A0A915EQP8"/>
<protein>
    <submittedName>
        <fullName evidence="3">Uncharacterized protein</fullName>
    </submittedName>
</protein>
<keyword evidence="2" id="KW-1185">Reference proteome</keyword>
<proteinExistence type="predicted"/>
<feature type="compositionally biased region" description="Low complexity" evidence="1">
    <location>
        <begin position="14"/>
        <end position="30"/>
    </location>
</feature>
<dbReference type="Proteomes" id="UP000887574">
    <property type="component" value="Unplaced"/>
</dbReference>
<evidence type="ECO:0000313" key="2">
    <source>
        <dbReference type="Proteomes" id="UP000887574"/>
    </source>
</evidence>
<name>A0A915EQP8_9BILA</name>
<evidence type="ECO:0000313" key="3">
    <source>
        <dbReference type="WBParaSite" id="jg8784"/>
    </source>
</evidence>
<feature type="region of interest" description="Disordered" evidence="1">
    <location>
        <begin position="1"/>
        <end position="30"/>
    </location>
</feature>
<evidence type="ECO:0000256" key="1">
    <source>
        <dbReference type="SAM" id="MobiDB-lite"/>
    </source>
</evidence>
<sequence length="368" mass="40676">MSFKIVKMESPVWSETQQSEQHQEGSESSSALDGYMTYHYSTPLESQSPIIAPSSMKLSPGSADTVVDQDHLISPIPLPTCSPYANSATGMGKDSNQATHLDIQTGIDNYLNLSTIYDFGAEELNTLPPPLALPYLEPGNEPWGSSALLLQEPSQLVLYESPAMFCGEYGGVGSASGPIASSLYATAGSQNNLLLMPRMKQAIFSDVTTSKQDFSSFIPLNYSGNNINMNIPVGNQSVAPFQSETTNRATYLPHLILPRTKQMNAEYVAPSTPFTNLSTYQLDYTPKRIEKPIEDVVKQMTKKWEKSYVVRPATQIFDATTTNQESFINFHIRKAPPCPAKRALEVKEKGKLKNGHFFFKQKQIHKVC</sequence>
<reference evidence="3" key="1">
    <citation type="submission" date="2022-11" db="UniProtKB">
        <authorList>
            <consortium name="WormBaseParasite"/>
        </authorList>
    </citation>
    <scope>IDENTIFICATION</scope>
</reference>